<keyword evidence="3 5" id="KW-0378">Hydrolase</keyword>
<protein>
    <recommendedName>
        <fullName evidence="13">Peptidase S8/S53 domain-containing protein</fullName>
    </recommendedName>
</protein>
<evidence type="ECO:0000256" key="4">
    <source>
        <dbReference type="ARBA" id="ARBA00022825"/>
    </source>
</evidence>
<dbReference type="InterPro" id="IPR015500">
    <property type="entry name" value="Peptidase_S8_subtilisin-rel"/>
</dbReference>
<evidence type="ECO:0000256" key="2">
    <source>
        <dbReference type="ARBA" id="ARBA00022670"/>
    </source>
</evidence>
<accession>A0AAJ0ABF6</accession>
<evidence type="ECO:0000256" key="1">
    <source>
        <dbReference type="ARBA" id="ARBA00011073"/>
    </source>
</evidence>
<evidence type="ECO:0000313" key="11">
    <source>
        <dbReference type="EMBL" id="KAK1659976.1"/>
    </source>
</evidence>
<feature type="domain" description="Peptidase S8/S53" evidence="9">
    <location>
        <begin position="695"/>
        <end position="934"/>
    </location>
</feature>
<feature type="coiled-coil region" evidence="7">
    <location>
        <begin position="810"/>
        <end position="837"/>
    </location>
</feature>
<dbReference type="Pfam" id="PF00082">
    <property type="entry name" value="Peptidase_S8"/>
    <property type="match status" value="1"/>
</dbReference>
<dbReference type="InterPro" id="IPR050131">
    <property type="entry name" value="Peptidase_S8_subtilisin-like"/>
</dbReference>
<dbReference type="PANTHER" id="PTHR43806">
    <property type="entry name" value="PEPTIDASE S8"/>
    <property type="match status" value="1"/>
</dbReference>
<dbReference type="PROSITE" id="PS00138">
    <property type="entry name" value="SUBTILASE_SER"/>
    <property type="match status" value="1"/>
</dbReference>
<dbReference type="AlphaFoldDB" id="A0AAJ0ABF6"/>
<dbReference type="InterPro" id="IPR023828">
    <property type="entry name" value="Peptidase_S8_Ser-AS"/>
</dbReference>
<dbReference type="CDD" id="cd00306">
    <property type="entry name" value="Peptidases_S8_S53"/>
    <property type="match status" value="1"/>
</dbReference>
<dbReference type="RefSeq" id="XP_060424740.1">
    <property type="nucleotide sequence ID" value="XM_060570111.1"/>
</dbReference>
<dbReference type="GeneID" id="85454637"/>
<keyword evidence="7" id="KW-0175">Coiled coil</keyword>
<keyword evidence="4 5" id="KW-0720">Serine protease</keyword>
<feature type="active site" description="Charge relay system" evidence="5">
    <location>
        <position position="701"/>
    </location>
</feature>
<dbReference type="GO" id="GO:0006508">
    <property type="term" value="P:proteolysis"/>
    <property type="evidence" value="ECO:0007669"/>
    <property type="project" value="UniProtKB-KW"/>
</dbReference>
<keyword evidence="2 5" id="KW-0645">Protease</keyword>
<feature type="domain" description="DUF7580" evidence="10">
    <location>
        <begin position="239"/>
        <end position="598"/>
    </location>
</feature>
<dbReference type="InterPro" id="IPR056002">
    <property type="entry name" value="DUF7580"/>
</dbReference>
<feature type="compositionally biased region" description="Acidic residues" evidence="8">
    <location>
        <begin position="40"/>
        <end position="55"/>
    </location>
</feature>
<dbReference type="SUPFAM" id="SSF52743">
    <property type="entry name" value="Subtilisin-like"/>
    <property type="match status" value="1"/>
</dbReference>
<dbReference type="PRINTS" id="PR00723">
    <property type="entry name" value="SUBTILISIN"/>
</dbReference>
<evidence type="ECO:0008006" key="13">
    <source>
        <dbReference type="Google" id="ProtNLM"/>
    </source>
</evidence>
<dbReference type="PANTHER" id="PTHR43806:SF11">
    <property type="entry name" value="CEREVISIN-RELATED"/>
    <property type="match status" value="1"/>
</dbReference>
<sequence>MRILEVQIRNTFTILKLELLLCLESEGDDDASQTSSGTETDQDSEEATSDSDSDDISSQSSTDSHPTYERDILYDSHVYRPPLSEAKYYLSKLCSLLEARVNPLLVPIELADGTQSQRYPQLKRLIQYLADPNSLTQLELIPTGRCTSTEFLFNISDNLTTANAFLAFSGPDKKPLKLLPKEVRQNMLIETELLGRFFLSFNSFVDRLKISIASLDDFATRPNEKVVSSQSYASFTLFRKFSQQATTACRAVASQFGSCDRNTVDHKTLLQLPGWEEVSNRDSRGPTEDPSIRLFFRMCSQSKWQAARMYSLLPEHTIRCKQQELCTALTNSYNQDCDLDFYVPKDDAEASGRVIPIHVPYRSNRTRKFGASFPNQKQSLWTMIKQGYFAKETSLSLLYDTEYAGKTLEFGQRKALATRLVLGLMICLDSNDVFESWDPKHIYFLEPVDTQRTPFVSITRKGGRKTHQIRPLLSELRTCSGDEDDPRPLPQFALLAKALLQIASGDRLENVKIARPSGPAFRDEWKKLRRLLDWYTQNVTCGTEVDLQILPLLIAAQGCLEFHLEYRNRLRETQSSQKIDIARKVVFDTILVNIDDSLTLKSVVGSSLGILTDTQAPSVSRLSLAQDLLKSSIPRFGVLTVRPSQPKVALFDSKQDTRPSTADDFWRLLDEFHSSYSNSVTSRIMNSEVESPRRIRIAVLDTGIDFAHPGIREAMDKGRMKREWCHSWIGSETKDDDNELHGSSCAFLLHKAAPEADIYVEKVFQKNAVRDYEAKHIAKAIEHAANTWDVDIISMSFGLRPPTAREDGDKVEEERAMKEYEQIVDDIENAIVDASIRSRRLMFAAASNSGKNEPCAFPARFSQVFCVHASEGNGEDGGINPELETGFNFMTLGMGLKLLEKKPGGPSGYRKAIKSGTSFATPIAAGIAATVLDLATRVREIKPRAKNKLKRHDMMEKMLQMMSSPKNDVRDRLCYMAPWHHWKSGWQMNETERRLVWDTINSKLS</sequence>
<name>A0AAJ0ABF6_9PEZI</name>
<dbReference type="Proteomes" id="UP001224890">
    <property type="component" value="Unassembled WGS sequence"/>
</dbReference>
<dbReference type="PROSITE" id="PS00136">
    <property type="entry name" value="SUBTILASE_ASP"/>
    <property type="match status" value="1"/>
</dbReference>
<evidence type="ECO:0000256" key="6">
    <source>
        <dbReference type="RuleBase" id="RU003355"/>
    </source>
</evidence>
<proteinExistence type="inferred from homology"/>
<gene>
    <name evidence="11" type="ORF">BDP55DRAFT_561870</name>
</gene>
<comment type="caution">
    <text evidence="11">The sequence shown here is derived from an EMBL/GenBank/DDBJ whole genome shotgun (WGS) entry which is preliminary data.</text>
</comment>
<dbReference type="EMBL" id="JAHMHR010000054">
    <property type="protein sequence ID" value="KAK1659976.1"/>
    <property type="molecule type" value="Genomic_DNA"/>
</dbReference>
<organism evidence="11 12">
    <name type="scientific">Colletotrichum godetiae</name>
    <dbReference type="NCBI Taxonomy" id="1209918"/>
    <lineage>
        <taxon>Eukaryota</taxon>
        <taxon>Fungi</taxon>
        <taxon>Dikarya</taxon>
        <taxon>Ascomycota</taxon>
        <taxon>Pezizomycotina</taxon>
        <taxon>Sordariomycetes</taxon>
        <taxon>Hypocreomycetidae</taxon>
        <taxon>Glomerellales</taxon>
        <taxon>Glomerellaceae</taxon>
        <taxon>Colletotrichum</taxon>
        <taxon>Colletotrichum acutatum species complex</taxon>
    </lineage>
</organism>
<keyword evidence="12" id="KW-1185">Reference proteome</keyword>
<evidence type="ECO:0000259" key="10">
    <source>
        <dbReference type="Pfam" id="PF24476"/>
    </source>
</evidence>
<evidence type="ECO:0000313" key="12">
    <source>
        <dbReference type="Proteomes" id="UP001224890"/>
    </source>
</evidence>
<dbReference type="InterPro" id="IPR000209">
    <property type="entry name" value="Peptidase_S8/S53_dom"/>
</dbReference>
<dbReference type="PROSITE" id="PS51892">
    <property type="entry name" value="SUBTILASE"/>
    <property type="match status" value="1"/>
</dbReference>
<dbReference type="InterPro" id="IPR036852">
    <property type="entry name" value="Peptidase_S8/S53_dom_sf"/>
</dbReference>
<dbReference type="InterPro" id="IPR023827">
    <property type="entry name" value="Peptidase_S8_Asp-AS"/>
</dbReference>
<evidence type="ECO:0000256" key="3">
    <source>
        <dbReference type="ARBA" id="ARBA00022801"/>
    </source>
</evidence>
<evidence type="ECO:0000256" key="5">
    <source>
        <dbReference type="PROSITE-ProRule" id="PRU01240"/>
    </source>
</evidence>
<evidence type="ECO:0000259" key="9">
    <source>
        <dbReference type="Pfam" id="PF00082"/>
    </source>
</evidence>
<dbReference type="Pfam" id="PF24476">
    <property type="entry name" value="DUF7580"/>
    <property type="match status" value="1"/>
</dbReference>
<feature type="region of interest" description="Disordered" evidence="8">
    <location>
        <begin position="28"/>
        <end position="67"/>
    </location>
</feature>
<evidence type="ECO:0000256" key="8">
    <source>
        <dbReference type="SAM" id="MobiDB-lite"/>
    </source>
</evidence>
<dbReference type="Gene3D" id="3.40.50.200">
    <property type="entry name" value="Peptidase S8/S53 domain"/>
    <property type="match status" value="1"/>
</dbReference>
<comment type="similarity">
    <text evidence="1 5 6">Belongs to the peptidase S8 family.</text>
</comment>
<feature type="active site" description="Charge relay system" evidence="5">
    <location>
        <position position="918"/>
    </location>
</feature>
<feature type="active site" description="Charge relay system" evidence="5">
    <location>
        <position position="741"/>
    </location>
</feature>
<dbReference type="GO" id="GO:0004252">
    <property type="term" value="F:serine-type endopeptidase activity"/>
    <property type="evidence" value="ECO:0007669"/>
    <property type="project" value="UniProtKB-UniRule"/>
</dbReference>
<reference evidence="11" key="1">
    <citation type="submission" date="2021-06" db="EMBL/GenBank/DDBJ databases">
        <title>Comparative genomics, transcriptomics and evolutionary studies reveal genomic signatures of adaptation to plant cell wall in hemibiotrophic fungi.</title>
        <authorList>
            <consortium name="DOE Joint Genome Institute"/>
            <person name="Baroncelli R."/>
            <person name="Diaz J.F."/>
            <person name="Benocci T."/>
            <person name="Peng M."/>
            <person name="Battaglia E."/>
            <person name="Haridas S."/>
            <person name="Andreopoulos W."/>
            <person name="Labutti K."/>
            <person name="Pangilinan J."/>
            <person name="Floch G.L."/>
            <person name="Makela M.R."/>
            <person name="Henrissat B."/>
            <person name="Grigoriev I.V."/>
            <person name="Crouch J.A."/>
            <person name="De Vries R.P."/>
            <person name="Sukno S.A."/>
            <person name="Thon M.R."/>
        </authorList>
    </citation>
    <scope>NUCLEOTIDE SEQUENCE</scope>
    <source>
        <strain evidence="11">CBS 193.32</strain>
    </source>
</reference>
<evidence type="ECO:0000256" key="7">
    <source>
        <dbReference type="SAM" id="Coils"/>
    </source>
</evidence>